<dbReference type="PANTHER" id="PTHR48025">
    <property type="entry name" value="OS02G0815200 PROTEIN"/>
    <property type="match status" value="1"/>
</dbReference>
<keyword evidence="2 3" id="KW-0694">RNA-binding</keyword>
<proteinExistence type="predicted"/>
<evidence type="ECO:0000256" key="3">
    <source>
        <dbReference type="PROSITE-ProRule" id="PRU00176"/>
    </source>
</evidence>
<dbReference type="OrthoDB" id="410044at2759"/>
<dbReference type="Pfam" id="PF00076">
    <property type="entry name" value="RRM_1"/>
    <property type="match status" value="1"/>
</dbReference>
<gene>
    <name evidence="6" type="ORF">EgrG_000943000</name>
</gene>
<reference evidence="6 7" key="1">
    <citation type="journal article" date="2013" name="Nature">
        <title>The genomes of four tapeworm species reveal adaptations to parasitism.</title>
        <authorList>
            <person name="Tsai I.J."/>
            <person name="Zarowiecki M."/>
            <person name="Holroyd N."/>
            <person name="Garciarrubio A."/>
            <person name="Sanchez-Flores A."/>
            <person name="Brooks K.L."/>
            <person name="Tracey A."/>
            <person name="Bobes R.J."/>
            <person name="Fragoso G."/>
            <person name="Sciutto E."/>
            <person name="Aslett M."/>
            <person name="Beasley H."/>
            <person name="Bennett H.M."/>
            <person name="Cai J."/>
            <person name="Camicia F."/>
            <person name="Clark R."/>
            <person name="Cucher M."/>
            <person name="De Silva N."/>
            <person name="Day T.A."/>
            <person name="Deplazes P."/>
            <person name="Estrada K."/>
            <person name="Fernandez C."/>
            <person name="Holland P.W."/>
            <person name="Hou J."/>
            <person name="Hu S."/>
            <person name="Huckvale T."/>
            <person name="Hung S.S."/>
            <person name="Kamenetzky L."/>
            <person name="Keane J.A."/>
            <person name="Kiss F."/>
            <person name="Koziol U."/>
            <person name="Lambert O."/>
            <person name="Liu K."/>
            <person name="Luo X."/>
            <person name="Luo Y."/>
            <person name="Macchiaroli N."/>
            <person name="Nichol S."/>
            <person name="Paps J."/>
            <person name="Parkinson J."/>
            <person name="Pouchkina-Stantcheva N."/>
            <person name="Riddiford N."/>
            <person name="Rosenzvit M."/>
            <person name="Salinas G."/>
            <person name="Wasmuth J.D."/>
            <person name="Zamanian M."/>
            <person name="Zheng Y."/>
            <person name="Cai X."/>
            <person name="Soberon X."/>
            <person name="Olson P.D."/>
            <person name="Laclette J.P."/>
            <person name="Brehm K."/>
            <person name="Berriman M."/>
            <person name="Garciarrubio A."/>
            <person name="Bobes R.J."/>
            <person name="Fragoso G."/>
            <person name="Sanchez-Flores A."/>
            <person name="Estrada K."/>
            <person name="Cevallos M.A."/>
            <person name="Morett E."/>
            <person name="Gonzalez V."/>
            <person name="Portillo T."/>
            <person name="Ochoa-Leyva A."/>
            <person name="Jose M.V."/>
            <person name="Sciutto E."/>
            <person name="Landa A."/>
            <person name="Jimenez L."/>
            <person name="Valdes V."/>
            <person name="Carrero J.C."/>
            <person name="Larralde C."/>
            <person name="Morales-Montor J."/>
            <person name="Limon-Lason J."/>
            <person name="Soberon X."/>
            <person name="Laclette J.P."/>
        </authorList>
    </citation>
    <scope>NUCLEOTIDE SEQUENCE [LARGE SCALE GENOMIC DNA]</scope>
</reference>
<dbReference type="GO" id="GO:0005634">
    <property type="term" value="C:nucleus"/>
    <property type="evidence" value="ECO:0007669"/>
    <property type="project" value="TreeGrafter"/>
</dbReference>
<evidence type="ECO:0000256" key="1">
    <source>
        <dbReference type="ARBA" id="ARBA00022737"/>
    </source>
</evidence>
<sequence length="445" mass="46616">MDCKPSLASPSGLDATAESVISDTTHVPRIQENGESNGAASNFPNPAEADQSILSNGTFPSTRPDNLLPYAATGALPGGDVEAAGLVPRSNGHAPPPFPTPSPGAVTLGGLDVAQLAGLYQQIMDPVTLTNFIMNSTAAATAPANNGQSHYLPSMYSNSTTVAQIQPVQQQVENACSPILTIPSETSSITTPSPAAVILPSVWQNQAPTINGNAGPSSTSAVAALGAFYEAMRNQPMVVQPTAFPQPSASPGGFHFDPAAAQALALIMAQQNSQQLLLQQQQQQQFSANLVQNPHFSPNGVMLSTLPGITPNGAVARPSALSYPQFGLSAAGIQNLAQVLAAPLHQRPVGREQMPTGPEGSNLFIYHLPQEYGDMDLVNLFSSFGQVISAKVFVDRGTNQSKCFGFVSYDNPVSAQRAIAEMNGYSVGPKRLKVQLKRPRAPNQQ</sequence>
<dbReference type="InterPro" id="IPR050502">
    <property type="entry name" value="Euk_RNA-bind_prot"/>
</dbReference>
<dbReference type="FunFam" id="3.30.70.330:FF:000383">
    <property type="entry name" value="Sex lethal, isoform D"/>
    <property type="match status" value="1"/>
</dbReference>
<feature type="region of interest" description="Disordered" evidence="4">
    <location>
        <begin position="81"/>
        <end position="104"/>
    </location>
</feature>
<feature type="compositionally biased region" description="Polar residues" evidence="4">
    <location>
        <begin position="33"/>
        <end position="44"/>
    </location>
</feature>
<feature type="region of interest" description="Disordered" evidence="4">
    <location>
        <begin position="29"/>
        <end position="66"/>
    </location>
</feature>
<accession>A0A068WGH2</accession>
<dbReference type="GO" id="GO:0005737">
    <property type="term" value="C:cytoplasm"/>
    <property type="evidence" value="ECO:0007669"/>
    <property type="project" value="UniProtKB-ARBA"/>
</dbReference>
<evidence type="ECO:0000313" key="6">
    <source>
        <dbReference type="EMBL" id="CDS16729.1"/>
    </source>
</evidence>
<dbReference type="GO" id="GO:0010629">
    <property type="term" value="P:negative regulation of gene expression"/>
    <property type="evidence" value="ECO:0007669"/>
    <property type="project" value="UniProtKB-ARBA"/>
</dbReference>
<dbReference type="EMBL" id="LK028577">
    <property type="protein sequence ID" value="CDS16729.1"/>
    <property type="molecule type" value="Genomic_DNA"/>
</dbReference>
<dbReference type="CDD" id="cd12362">
    <property type="entry name" value="RRM3_CELF1-6"/>
    <property type="match status" value="1"/>
</dbReference>
<dbReference type="AlphaFoldDB" id="A0A068WGH2"/>
<dbReference type="InterPro" id="IPR035979">
    <property type="entry name" value="RBD_domain_sf"/>
</dbReference>
<evidence type="ECO:0000256" key="2">
    <source>
        <dbReference type="ARBA" id="ARBA00022884"/>
    </source>
</evidence>
<dbReference type="PROSITE" id="PS50102">
    <property type="entry name" value="RRM"/>
    <property type="match status" value="1"/>
</dbReference>
<protein>
    <submittedName>
        <fullName evidence="6 8">Bruno-like rna binding protein</fullName>
    </submittedName>
</protein>
<dbReference type="Proteomes" id="UP000492820">
    <property type="component" value="Unassembled WGS sequence"/>
</dbReference>
<reference evidence="6" key="2">
    <citation type="submission" date="2014-06" db="EMBL/GenBank/DDBJ databases">
        <authorList>
            <person name="Aslett M."/>
        </authorList>
    </citation>
    <scope>NUCLEOTIDE SEQUENCE</scope>
</reference>
<dbReference type="Gene3D" id="3.30.70.330">
    <property type="match status" value="1"/>
</dbReference>
<name>A0A068WGH2_ECHGR</name>
<feature type="domain" description="RRM" evidence="5">
    <location>
        <begin position="361"/>
        <end position="439"/>
    </location>
</feature>
<feature type="compositionally biased region" description="Polar residues" evidence="4">
    <location>
        <begin position="52"/>
        <end position="64"/>
    </location>
</feature>
<dbReference type="GO" id="GO:0003729">
    <property type="term" value="F:mRNA binding"/>
    <property type="evidence" value="ECO:0007669"/>
    <property type="project" value="TreeGrafter"/>
</dbReference>
<dbReference type="SMART" id="SM00360">
    <property type="entry name" value="RRM"/>
    <property type="match status" value="1"/>
</dbReference>
<keyword evidence="1" id="KW-0677">Repeat</keyword>
<dbReference type="PANTHER" id="PTHR48025:SF1">
    <property type="entry name" value="RRM DOMAIN-CONTAINING PROTEIN"/>
    <property type="match status" value="1"/>
</dbReference>
<evidence type="ECO:0000256" key="4">
    <source>
        <dbReference type="SAM" id="MobiDB-lite"/>
    </source>
</evidence>
<evidence type="ECO:0000313" key="8">
    <source>
        <dbReference type="WBParaSite" id="EgrG_000943000"/>
    </source>
</evidence>
<organism evidence="6">
    <name type="scientific">Echinococcus granulosus</name>
    <name type="common">Hydatid tapeworm</name>
    <dbReference type="NCBI Taxonomy" id="6210"/>
    <lineage>
        <taxon>Eukaryota</taxon>
        <taxon>Metazoa</taxon>
        <taxon>Spiralia</taxon>
        <taxon>Lophotrochozoa</taxon>
        <taxon>Platyhelminthes</taxon>
        <taxon>Cestoda</taxon>
        <taxon>Eucestoda</taxon>
        <taxon>Cyclophyllidea</taxon>
        <taxon>Taeniidae</taxon>
        <taxon>Echinococcus</taxon>
        <taxon>Echinococcus granulosus group</taxon>
    </lineage>
</organism>
<dbReference type="GO" id="GO:0009967">
    <property type="term" value="P:positive regulation of signal transduction"/>
    <property type="evidence" value="ECO:0007669"/>
    <property type="project" value="UniProtKB-ARBA"/>
</dbReference>
<dbReference type="InterPro" id="IPR000504">
    <property type="entry name" value="RRM_dom"/>
</dbReference>
<reference evidence="8" key="3">
    <citation type="submission" date="2020-10" db="UniProtKB">
        <authorList>
            <consortium name="WormBaseParasite"/>
        </authorList>
    </citation>
    <scope>IDENTIFICATION</scope>
</reference>
<dbReference type="InterPro" id="IPR012677">
    <property type="entry name" value="Nucleotide-bd_a/b_plait_sf"/>
</dbReference>
<evidence type="ECO:0000259" key="5">
    <source>
        <dbReference type="PROSITE" id="PS50102"/>
    </source>
</evidence>
<evidence type="ECO:0000313" key="7">
    <source>
        <dbReference type="Proteomes" id="UP000492820"/>
    </source>
</evidence>
<dbReference type="SUPFAM" id="SSF54928">
    <property type="entry name" value="RNA-binding domain, RBD"/>
    <property type="match status" value="1"/>
</dbReference>
<dbReference type="WBParaSite" id="EgrG_000943000">
    <property type="protein sequence ID" value="EgrG_000943000"/>
    <property type="gene ID" value="EgrG_000943000"/>
</dbReference>